<dbReference type="PANTHER" id="PTHR42685:SF22">
    <property type="entry name" value="CONDITIONED MEDIUM FACTOR RECEPTOR 1"/>
    <property type="match status" value="1"/>
</dbReference>
<reference evidence="2" key="1">
    <citation type="journal article" date="2014" name="Front. Microbiol.">
        <title>High frequency of phylogenetically diverse reductive dehalogenase-homologous genes in deep subseafloor sedimentary metagenomes.</title>
        <authorList>
            <person name="Kawai M."/>
            <person name="Futagami T."/>
            <person name="Toyoda A."/>
            <person name="Takaki Y."/>
            <person name="Nishi S."/>
            <person name="Hori S."/>
            <person name="Arai W."/>
            <person name="Tsubouchi T."/>
            <person name="Morono Y."/>
            <person name="Uchiyama I."/>
            <person name="Ito T."/>
            <person name="Fujiyama A."/>
            <person name="Inagaki F."/>
            <person name="Takami H."/>
        </authorList>
    </citation>
    <scope>NUCLEOTIDE SEQUENCE</scope>
    <source>
        <strain evidence="2">Expedition CK06-06</strain>
    </source>
</reference>
<accession>X1JS04</accession>
<dbReference type="InterPro" id="IPR050407">
    <property type="entry name" value="Geranylgeranyl_reductase"/>
</dbReference>
<sequence length="187" mass="20662">MAKRYDVIVVGAGPAGLVAAKAAGENGFDVALLERKSDLTVMDRACGQTLDSANEYLHHDLYRCNVRDKRLCFPAHGFSVKYDGPYRNAYSWLCYSPNGTRIQAGVVEEQKKKGDYGKVTAICDIEILFRCLLEEAKAYSVDAFPRINVQKVTTTAEGVKVEGSGQSFEGRYLIAAECVLHPSSYHR</sequence>
<dbReference type="InterPro" id="IPR036188">
    <property type="entry name" value="FAD/NAD-bd_sf"/>
</dbReference>
<dbReference type="AlphaFoldDB" id="X1JS04"/>
<proteinExistence type="predicted"/>
<evidence type="ECO:0000259" key="1">
    <source>
        <dbReference type="Pfam" id="PF01494"/>
    </source>
</evidence>
<comment type="caution">
    <text evidence="2">The sequence shown here is derived from an EMBL/GenBank/DDBJ whole genome shotgun (WGS) entry which is preliminary data.</text>
</comment>
<dbReference type="InterPro" id="IPR002938">
    <property type="entry name" value="FAD-bd"/>
</dbReference>
<evidence type="ECO:0000313" key="2">
    <source>
        <dbReference type="EMBL" id="GAH84220.1"/>
    </source>
</evidence>
<feature type="domain" description="FAD-binding" evidence="1">
    <location>
        <begin position="5"/>
        <end position="49"/>
    </location>
</feature>
<organism evidence="2">
    <name type="scientific">marine sediment metagenome</name>
    <dbReference type="NCBI Taxonomy" id="412755"/>
    <lineage>
        <taxon>unclassified sequences</taxon>
        <taxon>metagenomes</taxon>
        <taxon>ecological metagenomes</taxon>
    </lineage>
</organism>
<dbReference type="Gene3D" id="3.50.50.60">
    <property type="entry name" value="FAD/NAD(P)-binding domain"/>
    <property type="match status" value="1"/>
</dbReference>
<dbReference type="GO" id="GO:0071949">
    <property type="term" value="F:FAD binding"/>
    <property type="evidence" value="ECO:0007669"/>
    <property type="project" value="InterPro"/>
</dbReference>
<gene>
    <name evidence="2" type="ORF">S03H2_63355</name>
</gene>
<name>X1JS04_9ZZZZ</name>
<protein>
    <recommendedName>
        <fullName evidence="1">FAD-binding domain-containing protein</fullName>
    </recommendedName>
</protein>
<dbReference type="SUPFAM" id="SSF51905">
    <property type="entry name" value="FAD/NAD(P)-binding domain"/>
    <property type="match status" value="1"/>
</dbReference>
<dbReference type="PANTHER" id="PTHR42685">
    <property type="entry name" value="GERANYLGERANYL DIPHOSPHATE REDUCTASE"/>
    <property type="match status" value="1"/>
</dbReference>
<dbReference type="EMBL" id="BARU01041042">
    <property type="protein sequence ID" value="GAH84220.1"/>
    <property type="molecule type" value="Genomic_DNA"/>
</dbReference>
<dbReference type="Pfam" id="PF01494">
    <property type="entry name" value="FAD_binding_3"/>
    <property type="match status" value="1"/>
</dbReference>